<protein>
    <submittedName>
        <fullName evidence="2">Uncharacterized protein</fullName>
    </submittedName>
</protein>
<comment type="caution">
    <text evidence="2">The sequence shown here is derived from an EMBL/GenBank/DDBJ whole genome shotgun (WGS) entry which is preliminary data.</text>
</comment>
<reference evidence="2" key="1">
    <citation type="submission" date="2022-07" db="EMBL/GenBank/DDBJ databases">
        <title>Phylogenomic reconstructions and comparative analyses of Kickxellomycotina fungi.</title>
        <authorList>
            <person name="Reynolds N.K."/>
            <person name="Stajich J.E."/>
            <person name="Barry K."/>
            <person name="Grigoriev I.V."/>
            <person name="Crous P."/>
            <person name="Smith M.E."/>
        </authorList>
    </citation>
    <scope>NUCLEOTIDE SEQUENCE</scope>
    <source>
        <strain evidence="2">NBRC 100468</strain>
    </source>
</reference>
<keyword evidence="3" id="KW-1185">Reference proteome</keyword>
<feature type="chain" id="PRO_5040725983" evidence="1">
    <location>
        <begin position="21"/>
        <end position="116"/>
    </location>
</feature>
<evidence type="ECO:0000313" key="3">
    <source>
        <dbReference type="Proteomes" id="UP001150538"/>
    </source>
</evidence>
<dbReference type="AlphaFoldDB" id="A0A9W7ZWM0"/>
<sequence length="116" mass="12974">MKIAKATLITVFIVALTALAAPLNQGGFKNDIVTCIKSHRPIDVYRYTRSSLLSLNLNIDIDLFLGLCKQYNTYISRGYYGEEYVVIVKKINSLLSLNIDIDIDLDLGLNILGLHL</sequence>
<proteinExistence type="predicted"/>
<evidence type="ECO:0000313" key="2">
    <source>
        <dbReference type="EMBL" id="KAJ1917668.1"/>
    </source>
</evidence>
<accession>A0A9W7ZWM0</accession>
<evidence type="ECO:0000256" key="1">
    <source>
        <dbReference type="SAM" id="SignalP"/>
    </source>
</evidence>
<organism evidence="2 3">
    <name type="scientific">Mycoemilia scoparia</name>
    <dbReference type="NCBI Taxonomy" id="417184"/>
    <lineage>
        <taxon>Eukaryota</taxon>
        <taxon>Fungi</taxon>
        <taxon>Fungi incertae sedis</taxon>
        <taxon>Zoopagomycota</taxon>
        <taxon>Kickxellomycotina</taxon>
        <taxon>Kickxellomycetes</taxon>
        <taxon>Kickxellales</taxon>
        <taxon>Kickxellaceae</taxon>
        <taxon>Mycoemilia</taxon>
    </lineage>
</organism>
<feature type="signal peptide" evidence="1">
    <location>
        <begin position="1"/>
        <end position="20"/>
    </location>
</feature>
<dbReference type="EMBL" id="JANBPU010000065">
    <property type="protein sequence ID" value="KAJ1917668.1"/>
    <property type="molecule type" value="Genomic_DNA"/>
</dbReference>
<keyword evidence="1" id="KW-0732">Signal</keyword>
<dbReference type="Proteomes" id="UP001150538">
    <property type="component" value="Unassembled WGS sequence"/>
</dbReference>
<name>A0A9W7ZWM0_9FUNG</name>
<gene>
    <name evidence="2" type="ORF">H4219_003080</name>
</gene>